<accession>A0A915IXR0</accession>
<dbReference type="Proteomes" id="UP000887565">
    <property type="component" value="Unplaced"/>
</dbReference>
<name>A0A915IXR0_ROMCU</name>
<organism evidence="1 2">
    <name type="scientific">Romanomermis culicivorax</name>
    <name type="common">Nematode worm</name>
    <dbReference type="NCBI Taxonomy" id="13658"/>
    <lineage>
        <taxon>Eukaryota</taxon>
        <taxon>Metazoa</taxon>
        <taxon>Ecdysozoa</taxon>
        <taxon>Nematoda</taxon>
        <taxon>Enoplea</taxon>
        <taxon>Dorylaimia</taxon>
        <taxon>Mermithida</taxon>
        <taxon>Mermithoidea</taxon>
        <taxon>Mermithidae</taxon>
        <taxon>Romanomermis</taxon>
    </lineage>
</organism>
<evidence type="ECO:0000313" key="2">
    <source>
        <dbReference type="WBParaSite" id="nRc.2.0.1.t18618-RA"/>
    </source>
</evidence>
<protein>
    <submittedName>
        <fullName evidence="2">Uncharacterized protein</fullName>
    </submittedName>
</protein>
<keyword evidence="1" id="KW-1185">Reference proteome</keyword>
<evidence type="ECO:0000313" key="1">
    <source>
        <dbReference type="Proteomes" id="UP000887565"/>
    </source>
</evidence>
<sequence>MEDQTGQNVYPAQSVFCHPKVCFNFFGNIAQSLASRTFGEKRQKIFTLIATSRQFRVDRHVAEITTSCGVVNKIAPSTPAQGAAVDVSNCTMDKCSSEVPGGVSMTI</sequence>
<dbReference type="AlphaFoldDB" id="A0A915IXR0"/>
<dbReference type="WBParaSite" id="nRc.2.0.1.t18618-RA">
    <property type="protein sequence ID" value="nRc.2.0.1.t18618-RA"/>
    <property type="gene ID" value="nRc.2.0.1.g18618"/>
</dbReference>
<reference evidence="2" key="1">
    <citation type="submission" date="2022-11" db="UniProtKB">
        <authorList>
            <consortium name="WormBaseParasite"/>
        </authorList>
    </citation>
    <scope>IDENTIFICATION</scope>
</reference>
<proteinExistence type="predicted"/>